<dbReference type="VEuPathDB" id="FungiDB:MAPG_09294"/>
<reference evidence="6" key="2">
    <citation type="submission" date="2010-05" db="EMBL/GenBank/DDBJ databases">
        <title>The Genome Sequence of Magnaporthe poae strain ATCC 64411.</title>
        <authorList>
            <consortium name="The Broad Institute Genome Sequencing Platform"/>
            <consortium name="Broad Institute Genome Sequencing Center for Infectious Disease"/>
            <person name="Ma L.-J."/>
            <person name="Dead R."/>
            <person name="Young S."/>
            <person name="Zeng Q."/>
            <person name="Koehrsen M."/>
            <person name="Alvarado L."/>
            <person name="Berlin A."/>
            <person name="Chapman S.B."/>
            <person name="Chen Z."/>
            <person name="Freedman E."/>
            <person name="Gellesch M."/>
            <person name="Goldberg J."/>
            <person name="Griggs A."/>
            <person name="Gujja S."/>
            <person name="Heilman E.R."/>
            <person name="Heiman D."/>
            <person name="Hepburn T."/>
            <person name="Howarth C."/>
            <person name="Jen D."/>
            <person name="Larson L."/>
            <person name="Mehta T."/>
            <person name="Neiman D."/>
            <person name="Pearson M."/>
            <person name="Roberts A."/>
            <person name="Saif S."/>
            <person name="Shea T."/>
            <person name="Shenoy N."/>
            <person name="Sisk P."/>
            <person name="Stolte C."/>
            <person name="Sykes S."/>
            <person name="Walk T."/>
            <person name="White J."/>
            <person name="Yandava C."/>
            <person name="Haas B."/>
            <person name="Nusbaum C."/>
            <person name="Birren B."/>
        </authorList>
    </citation>
    <scope>NUCLEOTIDE SEQUENCE</scope>
    <source>
        <strain evidence="6">ATCC 64411</strain>
    </source>
</reference>
<reference evidence="6" key="3">
    <citation type="submission" date="2011-03" db="EMBL/GenBank/DDBJ databases">
        <title>Annotation of Magnaporthe poae ATCC 64411.</title>
        <authorList>
            <person name="Ma L.-J."/>
            <person name="Dead R."/>
            <person name="Young S.K."/>
            <person name="Zeng Q."/>
            <person name="Gargeya S."/>
            <person name="Fitzgerald M."/>
            <person name="Haas B."/>
            <person name="Abouelleil A."/>
            <person name="Alvarado L."/>
            <person name="Arachchi H.M."/>
            <person name="Berlin A."/>
            <person name="Brown A."/>
            <person name="Chapman S.B."/>
            <person name="Chen Z."/>
            <person name="Dunbar C."/>
            <person name="Freedman E."/>
            <person name="Gearin G."/>
            <person name="Gellesch M."/>
            <person name="Goldberg J."/>
            <person name="Griggs A."/>
            <person name="Gujja S."/>
            <person name="Heiman D."/>
            <person name="Howarth C."/>
            <person name="Larson L."/>
            <person name="Lui A."/>
            <person name="MacDonald P.J.P."/>
            <person name="Mehta T."/>
            <person name="Montmayeur A."/>
            <person name="Murphy C."/>
            <person name="Neiman D."/>
            <person name="Pearson M."/>
            <person name="Priest M."/>
            <person name="Roberts A."/>
            <person name="Saif S."/>
            <person name="Shea T."/>
            <person name="Shenoy N."/>
            <person name="Sisk P."/>
            <person name="Stolte C."/>
            <person name="Sykes S."/>
            <person name="Yandava C."/>
            <person name="Wortman J."/>
            <person name="Nusbaum C."/>
            <person name="Birren B."/>
        </authorList>
    </citation>
    <scope>NUCLEOTIDE SEQUENCE</scope>
    <source>
        <strain evidence="6">ATCC 64411</strain>
    </source>
</reference>
<dbReference type="eggNOG" id="ENOG502SPG4">
    <property type="taxonomic scope" value="Eukaryota"/>
</dbReference>
<evidence type="ECO:0000313" key="7">
    <source>
        <dbReference type="EnsemblFungi" id="MAPG_09294T0"/>
    </source>
</evidence>
<sequence length="238" mass="27495">MPITLKPLRVLCIKPGPLPVLPRRSFWILKSPTHLLDLLRPKRDHLLSETPSKPPSPRQNNPLAMAKKRRNKKKKNSEETWSFHPELHEDVALHLEEVGLYFTFLDNLNEEPIRNWDTNIMGRFVCHNHKCSSHGWGSKVIPVTIQMYPLQRYNAVVYHQRCRGCDSLSRPILNDSYGERVAYWLKQWSGLSVERPGQSEGNGKPHEEQLCEGCKAGHCVWVRRRALCMGEKKGTVYG</sequence>
<feature type="compositionally biased region" description="Basic residues" evidence="4">
    <location>
        <begin position="66"/>
        <end position="75"/>
    </location>
</feature>
<dbReference type="SMART" id="SM01328">
    <property type="entry name" value="zf-3CxxC"/>
    <property type="match status" value="1"/>
</dbReference>
<dbReference type="EMBL" id="GL876974">
    <property type="protein sequence ID" value="KLU90331.1"/>
    <property type="molecule type" value="Genomic_DNA"/>
</dbReference>
<dbReference type="STRING" id="644358.A0A0C4E9K1"/>
<evidence type="ECO:0000256" key="2">
    <source>
        <dbReference type="ARBA" id="ARBA00022771"/>
    </source>
</evidence>
<evidence type="ECO:0000313" key="8">
    <source>
        <dbReference type="Proteomes" id="UP000011715"/>
    </source>
</evidence>
<organism evidence="7 8">
    <name type="scientific">Magnaporthiopsis poae (strain ATCC 64411 / 73-15)</name>
    <name type="common">Kentucky bluegrass fungus</name>
    <name type="synonym">Magnaporthe poae</name>
    <dbReference type="NCBI Taxonomy" id="644358"/>
    <lineage>
        <taxon>Eukaryota</taxon>
        <taxon>Fungi</taxon>
        <taxon>Dikarya</taxon>
        <taxon>Ascomycota</taxon>
        <taxon>Pezizomycotina</taxon>
        <taxon>Sordariomycetes</taxon>
        <taxon>Sordariomycetidae</taxon>
        <taxon>Magnaporthales</taxon>
        <taxon>Magnaporthaceae</taxon>
        <taxon>Magnaporthiopsis</taxon>
    </lineage>
</organism>
<accession>A0A0C4E9K1</accession>
<dbReference type="OMA" id="KWNGVEM"/>
<proteinExistence type="predicted"/>
<keyword evidence="2" id="KW-0863">Zinc-finger</keyword>
<dbReference type="Proteomes" id="UP000011715">
    <property type="component" value="Unassembled WGS sequence"/>
</dbReference>
<evidence type="ECO:0000256" key="1">
    <source>
        <dbReference type="ARBA" id="ARBA00022723"/>
    </source>
</evidence>
<gene>
    <name evidence="6" type="ORF">MAPG_09294</name>
</gene>
<reference evidence="8" key="1">
    <citation type="submission" date="2010-05" db="EMBL/GenBank/DDBJ databases">
        <title>The genome sequence of Magnaporthe poae strain ATCC 64411.</title>
        <authorList>
            <person name="Ma L.-J."/>
            <person name="Dead R."/>
            <person name="Young S."/>
            <person name="Zeng Q."/>
            <person name="Koehrsen M."/>
            <person name="Alvarado L."/>
            <person name="Berlin A."/>
            <person name="Chapman S.B."/>
            <person name="Chen Z."/>
            <person name="Freedman E."/>
            <person name="Gellesch M."/>
            <person name="Goldberg J."/>
            <person name="Griggs A."/>
            <person name="Gujja S."/>
            <person name="Heilman E.R."/>
            <person name="Heiman D."/>
            <person name="Hepburn T."/>
            <person name="Howarth C."/>
            <person name="Jen D."/>
            <person name="Larson L."/>
            <person name="Mehta T."/>
            <person name="Neiman D."/>
            <person name="Pearson M."/>
            <person name="Roberts A."/>
            <person name="Saif S."/>
            <person name="Shea T."/>
            <person name="Shenoy N."/>
            <person name="Sisk P."/>
            <person name="Stolte C."/>
            <person name="Sykes S."/>
            <person name="Walk T."/>
            <person name="White J."/>
            <person name="Yandava C."/>
            <person name="Haas B."/>
            <person name="Nusbaum C."/>
            <person name="Birren B."/>
        </authorList>
    </citation>
    <scope>NUCLEOTIDE SEQUENCE [LARGE SCALE GENOMIC DNA]</scope>
    <source>
        <strain evidence="8">ATCC 64411 / 73-15</strain>
    </source>
</reference>
<dbReference type="EnsemblFungi" id="MAPG_09294T0">
    <property type="protein sequence ID" value="MAPG_09294T0"/>
    <property type="gene ID" value="MAPG_09294"/>
</dbReference>
<evidence type="ECO:0000256" key="3">
    <source>
        <dbReference type="ARBA" id="ARBA00022833"/>
    </source>
</evidence>
<feature type="domain" description="3CxxC-type" evidence="5">
    <location>
        <begin position="119"/>
        <end position="217"/>
    </location>
</feature>
<dbReference type="GO" id="GO:0008270">
    <property type="term" value="F:zinc ion binding"/>
    <property type="evidence" value="ECO:0007669"/>
    <property type="project" value="UniProtKB-KW"/>
</dbReference>
<dbReference type="Pfam" id="PF13695">
    <property type="entry name" value="Zn_ribbon_3CxxC"/>
    <property type="match status" value="1"/>
</dbReference>
<evidence type="ECO:0000313" key="6">
    <source>
        <dbReference type="EMBL" id="KLU90331.1"/>
    </source>
</evidence>
<protein>
    <recommendedName>
        <fullName evidence="5">3CxxC-type domain-containing protein</fullName>
    </recommendedName>
</protein>
<reference evidence="7" key="5">
    <citation type="submission" date="2015-06" db="UniProtKB">
        <authorList>
            <consortium name="EnsemblFungi"/>
        </authorList>
    </citation>
    <scope>IDENTIFICATION</scope>
    <source>
        <strain evidence="7">ATCC 64411</strain>
    </source>
</reference>
<evidence type="ECO:0000256" key="4">
    <source>
        <dbReference type="SAM" id="MobiDB-lite"/>
    </source>
</evidence>
<dbReference type="InterPro" id="IPR027377">
    <property type="entry name" value="ZAR1/RTP1-5-like_Znf-3CxxC"/>
</dbReference>
<name>A0A0C4E9K1_MAGP6</name>
<dbReference type="EMBL" id="ADBL01002276">
    <property type="status" value="NOT_ANNOTATED_CDS"/>
    <property type="molecule type" value="Genomic_DNA"/>
</dbReference>
<keyword evidence="1" id="KW-0479">Metal-binding</keyword>
<dbReference type="AlphaFoldDB" id="A0A0C4E9K1"/>
<reference evidence="7" key="4">
    <citation type="journal article" date="2015" name="G3 (Bethesda)">
        <title>Genome sequences of three phytopathogenic species of the Magnaporthaceae family of fungi.</title>
        <authorList>
            <person name="Okagaki L.H."/>
            <person name="Nunes C.C."/>
            <person name="Sailsbery J."/>
            <person name="Clay B."/>
            <person name="Brown D."/>
            <person name="John T."/>
            <person name="Oh Y."/>
            <person name="Young N."/>
            <person name="Fitzgerald M."/>
            <person name="Haas B.J."/>
            <person name="Zeng Q."/>
            <person name="Young S."/>
            <person name="Adiconis X."/>
            <person name="Fan L."/>
            <person name="Levin J.Z."/>
            <person name="Mitchell T.K."/>
            <person name="Okubara P.A."/>
            <person name="Farman M.L."/>
            <person name="Kohn L.M."/>
            <person name="Birren B."/>
            <person name="Ma L.-J."/>
            <person name="Dean R.A."/>
        </authorList>
    </citation>
    <scope>NUCLEOTIDE SEQUENCE</scope>
    <source>
        <strain evidence="7">ATCC 64411 / 73-15</strain>
    </source>
</reference>
<feature type="region of interest" description="Disordered" evidence="4">
    <location>
        <begin position="46"/>
        <end position="81"/>
    </location>
</feature>
<evidence type="ECO:0000259" key="5">
    <source>
        <dbReference type="SMART" id="SM01328"/>
    </source>
</evidence>
<keyword evidence="3" id="KW-0862">Zinc</keyword>
<keyword evidence="8" id="KW-1185">Reference proteome</keyword>